<name>A0ABN9L9S6_9NEOB</name>
<dbReference type="Proteomes" id="UP001176940">
    <property type="component" value="Unassembled WGS sequence"/>
</dbReference>
<dbReference type="InterPro" id="IPR033116">
    <property type="entry name" value="TRYPSIN_SER"/>
</dbReference>
<evidence type="ECO:0000259" key="5">
    <source>
        <dbReference type="PROSITE" id="PS50240"/>
    </source>
</evidence>
<dbReference type="Gene3D" id="2.40.10.10">
    <property type="entry name" value="Trypsin-like serine proteases"/>
    <property type="match status" value="1"/>
</dbReference>
<proteinExistence type="predicted"/>
<evidence type="ECO:0000313" key="7">
    <source>
        <dbReference type="Proteomes" id="UP001176940"/>
    </source>
</evidence>
<dbReference type="InterPro" id="IPR001254">
    <property type="entry name" value="Trypsin_dom"/>
</dbReference>
<gene>
    <name evidence="6" type="ORF">RIMI_LOCUS6890483</name>
</gene>
<dbReference type="EMBL" id="CAUEEQ010012703">
    <property type="protein sequence ID" value="CAJ0936707.1"/>
    <property type="molecule type" value="Genomic_DNA"/>
</dbReference>
<evidence type="ECO:0000256" key="4">
    <source>
        <dbReference type="ARBA" id="ARBA00023157"/>
    </source>
</evidence>
<dbReference type="Pfam" id="PF00089">
    <property type="entry name" value="Trypsin"/>
    <property type="match status" value="1"/>
</dbReference>
<dbReference type="InterPro" id="IPR043504">
    <property type="entry name" value="Peptidase_S1_PA_chymotrypsin"/>
</dbReference>
<reference evidence="6" key="1">
    <citation type="submission" date="2023-07" db="EMBL/GenBank/DDBJ databases">
        <authorList>
            <person name="Stuckert A."/>
        </authorList>
    </citation>
    <scope>NUCLEOTIDE SEQUENCE</scope>
</reference>
<feature type="domain" description="Peptidase S1" evidence="5">
    <location>
        <begin position="1"/>
        <end position="166"/>
    </location>
</feature>
<dbReference type="PRINTS" id="PR00722">
    <property type="entry name" value="CHYMOTRYPSIN"/>
</dbReference>
<keyword evidence="7" id="KW-1185">Reference proteome</keyword>
<dbReference type="InterPro" id="IPR001314">
    <property type="entry name" value="Peptidase_S1A"/>
</dbReference>
<dbReference type="PANTHER" id="PTHR24252:SF20">
    <property type="entry name" value="LOW QUALITY PROTEIN: TRANSMEMBRANE PROTEASE SERINE 6"/>
    <property type="match status" value="1"/>
</dbReference>
<comment type="caution">
    <text evidence="6">The sequence shown here is derived from an EMBL/GenBank/DDBJ whole genome shotgun (WGS) entry which is preliminary data.</text>
</comment>
<keyword evidence="1" id="KW-0645">Protease</keyword>
<evidence type="ECO:0000256" key="1">
    <source>
        <dbReference type="ARBA" id="ARBA00022670"/>
    </source>
</evidence>
<evidence type="ECO:0000256" key="3">
    <source>
        <dbReference type="ARBA" id="ARBA00022825"/>
    </source>
</evidence>
<keyword evidence="3" id="KW-0720">Serine protease</keyword>
<dbReference type="SMART" id="SM00020">
    <property type="entry name" value="Tryp_SPc"/>
    <property type="match status" value="1"/>
</dbReference>
<dbReference type="PROSITE" id="PS50240">
    <property type="entry name" value="TRYPSIN_DOM"/>
    <property type="match status" value="1"/>
</dbReference>
<evidence type="ECO:0000313" key="6">
    <source>
        <dbReference type="EMBL" id="CAJ0936707.1"/>
    </source>
</evidence>
<keyword evidence="2" id="KW-0378">Hydrolase</keyword>
<accession>A0ABN9L9S6</accession>
<keyword evidence="4" id="KW-1015">Disulfide bond</keyword>
<sequence length="166" mass="18542">MAFKVKQLIIHPYHDHDTHDYDIALVQLDHPVPLISSYVQPICLPASTHHFPTGSTCWVAGWGATREYGPASDYLQMVDLKLISQDICSDLYHYQITPRMFCAGYFDGTKDTCLGDSGGPLVCQEPGGRWFQVGLVSWGVGCAIPKFYGVYTRITKFVGWIHDITG</sequence>
<dbReference type="SUPFAM" id="SSF50494">
    <property type="entry name" value="Trypsin-like serine proteases"/>
    <property type="match status" value="1"/>
</dbReference>
<dbReference type="PANTHER" id="PTHR24252">
    <property type="entry name" value="ACROSIN-RELATED"/>
    <property type="match status" value="1"/>
</dbReference>
<dbReference type="CDD" id="cd00190">
    <property type="entry name" value="Tryp_SPc"/>
    <property type="match status" value="1"/>
</dbReference>
<dbReference type="InterPro" id="IPR009003">
    <property type="entry name" value="Peptidase_S1_PA"/>
</dbReference>
<evidence type="ECO:0000256" key="2">
    <source>
        <dbReference type="ARBA" id="ARBA00022801"/>
    </source>
</evidence>
<dbReference type="PROSITE" id="PS00135">
    <property type="entry name" value="TRYPSIN_SER"/>
    <property type="match status" value="1"/>
</dbReference>
<protein>
    <recommendedName>
        <fullName evidence="5">Peptidase S1 domain-containing protein</fullName>
    </recommendedName>
</protein>
<organism evidence="6 7">
    <name type="scientific">Ranitomeya imitator</name>
    <name type="common">mimic poison frog</name>
    <dbReference type="NCBI Taxonomy" id="111125"/>
    <lineage>
        <taxon>Eukaryota</taxon>
        <taxon>Metazoa</taxon>
        <taxon>Chordata</taxon>
        <taxon>Craniata</taxon>
        <taxon>Vertebrata</taxon>
        <taxon>Euteleostomi</taxon>
        <taxon>Amphibia</taxon>
        <taxon>Batrachia</taxon>
        <taxon>Anura</taxon>
        <taxon>Neobatrachia</taxon>
        <taxon>Hyloidea</taxon>
        <taxon>Dendrobatidae</taxon>
        <taxon>Dendrobatinae</taxon>
        <taxon>Ranitomeya</taxon>
    </lineage>
</organism>